<feature type="non-terminal residue" evidence="2">
    <location>
        <position position="1"/>
    </location>
</feature>
<dbReference type="SUPFAM" id="SSF82185">
    <property type="entry name" value="Histone H3 K4-specific methyltransferase SET7/9 N-terminal domain"/>
    <property type="match status" value="1"/>
</dbReference>
<accession>K0TQ83</accession>
<dbReference type="Proteomes" id="UP000266841">
    <property type="component" value="Unassembled WGS sequence"/>
</dbReference>
<keyword evidence="1" id="KW-0677">Repeat</keyword>
<dbReference type="InterPro" id="IPR003409">
    <property type="entry name" value="MORN"/>
</dbReference>
<protein>
    <recommendedName>
        <fullName evidence="4">MORN repeat-containing protein 5</fullName>
    </recommendedName>
</protein>
<evidence type="ECO:0000256" key="1">
    <source>
        <dbReference type="ARBA" id="ARBA00022737"/>
    </source>
</evidence>
<dbReference type="OrthoDB" id="270720at2759"/>
<comment type="caution">
    <text evidence="2">The sequence shown here is derived from an EMBL/GenBank/DDBJ whole genome shotgun (WGS) entry which is preliminary data.</text>
</comment>
<dbReference type="Gene3D" id="2.20.110.10">
    <property type="entry name" value="Histone H3 K4-specific methyltransferase SET7/9 N-terminal domain"/>
    <property type="match status" value="1"/>
</dbReference>
<sequence length="190" mass="19997">TKDVCTYTGQIADGVPNGTGTATFSNGADKDASYHLGYGVGTVVEKGVFVGGFLHGRGKVTCPKNGKKEGIFVNGKLDNGTTTFSHFGGRGESVGHYSGQIAGGAPNGAGTMTFDDSREKGTFVNGKLSGQGHKKFGIGWEDAGPPYRSRACGRVYVYDIKSYQTPYSTAMIENGSRLKPGAPYGRHARR</sequence>
<name>K0TQ83_THAOC</name>
<dbReference type="EMBL" id="AGNL01002841">
    <property type="protein sequence ID" value="EJK75597.1"/>
    <property type="molecule type" value="Genomic_DNA"/>
</dbReference>
<dbReference type="AlphaFoldDB" id="K0TQ83"/>
<dbReference type="Pfam" id="PF02493">
    <property type="entry name" value="MORN"/>
    <property type="match status" value="4"/>
</dbReference>
<organism evidence="2 3">
    <name type="scientific">Thalassiosira oceanica</name>
    <name type="common">Marine diatom</name>
    <dbReference type="NCBI Taxonomy" id="159749"/>
    <lineage>
        <taxon>Eukaryota</taxon>
        <taxon>Sar</taxon>
        <taxon>Stramenopiles</taxon>
        <taxon>Ochrophyta</taxon>
        <taxon>Bacillariophyta</taxon>
        <taxon>Coscinodiscophyceae</taxon>
        <taxon>Thalassiosirophycidae</taxon>
        <taxon>Thalassiosirales</taxon>
        <taxon>Thalassiosiraceae</taxon>
        <taxon>Thalassiosira</taxon>
    </lineage>
</organism>
<proteinExistence type="predicted"/>
<evidence type="ECO:0000313" key="2">
    <source>
        <dbReference type="EMBL" id="EJK75597.1"/>
    </source>
</evidence>
<evidence type="ECO:0000313" key="3">
    <source>
        <dbReference type="Proteomes" id="UP000266841"/>
    </source>
</evidence>
<evidence type="ECO:0008006" key="4">
    <source>
        <dbReference type="Google" id="ProtNLM"/>
    </source>
</evidence>
<keyword evidence="3" id="KW-1185">Reference proteome</keyword>
<dbReference type="SMART" id="SM00698">
    <property type="entry name" value="MORN"/>
    <property type="match status" value="2"/>
</dbReference>
<reference evidence="2 3" key="1">
    <citation type="journal article" date="2012" name="Genome Biol.">
        <title>Genome and low-iron response of an oceanic diatom adapted to chronic iron limitation.</title>
        <authorList>
            <person name="Lommer M."/>
            <person name="Specht M."/>
            <person name="Roy A.S."/>
            <person name="Kraemer L."/>
            <person name="Andreson R."/>
            <person name="Gutowska M.A."/>
            <person name="Wolf J."/>
            <person name="Bergner S.V."/>
            <person name="Schilhabel M.B."/>
            <person name="Klostermeier U.C."/>
            <person name="Beiko R.G."/>
            <person name="Rosenstiel P."/>
            <person name="Hippler M."/>
            <person name="Laroche J."/>
        </authorList>
    </citation>
    <scope>NUCLEOTIDE SEQUENCE [LARGE SCALE GENOMIC DNA]</scope>
    <source>
        <strain evidence="2 3">CCMP1005</strain>
    </source>
</reference>
<gene>
    <name evidence="2" type="ORF">THAOC_02674</name>
</gene>